<dbReference type="Proteomes" id="UP000583929">
    <property type="component" value="Unassembled WGS sequence"/>
</dbReference>
<dbReference type="EMBL" id="JAATIQ010000188">
    <property type="protein sequence ID" value="KAF4372246.1"/>
    <property type="molecule type" value="Genomic_DNA"/>
</dbReference>
<dbReference type="PROSITE" id="PS50303">
    <property type="entry name" value="PUM_HD"/>
    <property type="match status" value="1"/>
</dbReference>
<dbReference type="FunFam" id="1.25.10.10:FF:000237">
    <property type="entry name" value="Pumilio homolog 9"/>
    <property type="match status" value="1"/>
</dbReference>
<evidence type="ECO:0000256" key="3">
    <source>
        <dbReference type="ARBA" id="ARBA00022884"/>
    </source>
</evidence>
<dbReference type="GO" id="GO:0005737">
    <property type="term" value="C:cytoplasm"/>
    <property type="evidence" value="ECO:0007669"/>
    <property type="project" value="TreeGrafter"/>
</dbReference>
<dbReference type="SMART" id="SM00025">
    <property type="entry name" value="Pumilio"/>
    <property type="match status" value="8"/>
</dbReference>
<dbReference type="SUPFAM" id="SSF48371">
    <property type="entry name" value="ARM repeat"/>
    <property type="match status" value="1"/>
</dbReference>
<evidence type="ECO:0000256" key="1">
    <source>
        <dbReference type="ARBA" id="ARBA00022737"/>
    </source>
</evidence>
<dbReference type="InterPro" id="IPR016024">
    <property type="entry name" value="ARM-type_fold"/>
</dbReference>
<protein>
    <recommendedName>
        <fullName evidence="6">PUM-HD domain-containing protein</fullName>
    </recommendedName>
</protein>
<dbReference type="PROSITE" id="PS50302">
    <property type="entry name" value="PUM"/>
    <property type="match status" value="8"/>
</dbReference>
<feature type="repeat" description="Pumilio" evidence="5">
    <location>
        <begin position="564"/>
        <end position="599"/>
    </location>
</feature>
<feature type="repeat" description="Pumilio" evidence="5">
    <location>
        <begin position="708"/>
        <end position="745"/>
    </location>
</feature>
<dbReference type="PANTHER" id="PTHR12537:SF147">
    <property type="entry name" value="PUMILIO HOMOLOG 12"/>
    <property type="match status" value="1"/>
</dbReference>
<feature type="repeat" description="Pumilio" evidence="5">
    <location>
        <begin position="452"/>
        <end position="487"/>
    </location>
</feature>
<dbReference type="GO" id="GO:0003729">
    <property type="term" value="F:mRNA binding"/>
    <property type="evidence" value="ECO:0007669"/>
    <property type="project" value="TreeGrafter"/>
</dbReference>
<keyword evidence="2" id="KW-0810">Translation regulation</keyword>
<evidence type="ECO:0000259" key="6">
    <source>
        <dbReference type="PROSITE" id="PS50303"/>
    </source>
</evidence>
<accession>A0A7J6FNF3</accession>
<evidence type="ECO:0000256" key="5">
    <source>
        <dbReference type="PROSITE-ProRule" id="PRU00317"/>
    </source>
</evidence>
<sequence>MHDYVKGSQSFGISCLFFRFSKMEETRTDESEIDQLLCEIPKATSGIPNSERSNNRRMMYLNGNLSSSIRLETKEVNKMMLEKYDQSAVGLNLPDDQSLTSAFSGLNFNETPAVVSAAAGAAGASPYIPKMMQYTLPSLEGMFHNNNNQKKQNSDVESRMMFVPSYRTTTTTTPTPTTNNVPYGVYDYESDMRKICYDSTNLSNLANLEFRRRYQLETFGNANANAVPAAAPAAVPLDHSAAGFPYLPGMQPYNPLITEQQSPFYMEPVSRIPYHHQQQIKQEQERYVSLQHQLQNGNILNRFTRNSRQSLYDSTIPHQYEQWKPLSDPYLNNYDVNNYSNLLNPSNYSHIGFNLPKVWDRVDRATFPERVARSNGFRFGSLGGVGVGGGNDLISHVAQNGRPQQNNNGHLSHNNNHGCCTLNNVLMYSSDMDYKSNLNAKLSPQKCTSLDEATGRIYLMAKDQHGCRFLQRKFSERKKHEIDMIFEEIIDHVVELMTDPFGNYLVQKLLEVCDEDQRLQTLHRITCKPGELIRISCDMHGTRAVQKVIETVKTPEQFSMVVSALKHDTITLMKDMNGNHVAQRCLQYFRPENNEFLFETALLNCADLAKDRHGCCVLQKCLTFSDGDRRHRLICEIAANALILSQDPYGNYVVQYVYDLRLPWATSLLLDQLEGSFGDLSMQKHSSNVVEKSLKLCNEEGRSRIIHELINNPKLDQIMQDPYGNYAVQAAIDVAMGSLYSKLADAIKLHTAALKTSPYGKKVLSALNSPKC</sequence>
<dbReference type="InterPro" id="IPR033133">
    <property type="entry name" value="PUM-HD"/>
</dbReference>
<keyword evidence="3" id="KW-0694">RNA-binding</keyword>
<name>A0A7J6FNF3_CANSA</name>
<dbReference type="Gene3D" id="1.25.10.10">
    <property type="entry name" value="Leucine-rich Repeat Variant"/>
    <property type="match status" value="1"/>
</dbReference>
<feature type="repeat" description="Pumilio" evidence="5">
    <location>
        <begin position="600"/>
        <end position="635"/>
    </location>
</feature>
<proteinExistence type="predicted"/>
<reference evidence="7 8" key="1">
    <citation type="journal article" date="2020" name="bioRxiv">
        <title>Sequence and annotation of 42 cannabis genomes reveals extensive copy number variation in cannabinoid synthesis and pathogen resistance genes.</title>
        <authorList>
            <person name="Mckernan K.J."/>
            <person name="Helbert Y."/>
            <person name="Kane L.T."/>
            <person name="Ebling H."/>
            <person name="Zhang L."/>
            <person name="Liu B."/>
            <person name="Eaton Z."/>
            <person name="Mclaughlin S."/>
            <person name="Kingan S."/>
            <person name="Baybayan P."/>
            <person name="Concepcion G."/>
            <person name="Jordan M."/>
            <person name="Riva A."/>
            <person name="Barbazuk W."/>
            <person name="Harkins T."/>
        </authorList>
    </citation>
    <scope>NUCLEOTIDE SEQUENCE [LARGE SCALE GENOMIC DNA]</scope>
    <source>
        <strain evidence="8">cv. Jamaican Lion 4</strain>
        <tissue evidence="7">Leaf</tissue>
    </source>
</reference>
<dbReference type="InterPro" id="IPR011989">
    <property type="entry name" value="ARM-like"/>
</dbReference>
<dbReference type="InterPro" id="IPR033712">
    <property type="entry name" value="Pumilio_RNA-bd"/>
</dbReference>
<keyword evidence="8" id="KW-1185">Reference proteome</keyword>
<dbReference type="PANTHER" id="PTHR12537">
    <property type="entry name" value="RNA BINDING PROTEIN PUMILIO-RELATED"/>
    <property type="match status" value="1"/>
</dbReference>
<dbReference type="InterPro" id="IPR001313">
    <property type="entry name" value="Pumilio_RNA-bd_rpt"/>
</dbReference>
<evidence type="ECO:0000313" key="8">
    <source>
        <dbReference type="Proteomes" id="UP000583929"/>
    </source>
</evidence>
<dbReference type="CDD" id="cd07920">
    <property type="entry name" value="Pumilio"/>
    <property type="match status" value="1"/>
</dbReference>
<evidence type="ECO:0000313" key="7">
    <source>
        <dbReference type="EMBL" id="KAF4372246.1"/>
    </source>
</evidence>
<feature type="repeat" description="Pumilio" evidence="5">
    <location>
        <begin position="636"/>
        <end position="671"/>
    </location>
</feature>
<keyword evidence="1" id="KW-0677">Repeat</keyword>
<feature type="repeat" description="Pumilio" evidence="5">
    <location>
        <begin position="672"/>
        <end position="707"/>
    </location>
</feature>
<dbReference type="AlphaFoldDB" id="A0A7J6FNF3"/>
<evidence type="ECO:0000256" key="2">
    <source>
        <dbReference type="ARBA" id="ARBA00022845"/>
    </source>
</evidence>
<organism evidence="7 8">
    <name type="scientific">Cannabis sativa</name>
    <name type="common">Hemp</name>
    <name type="synonym">Marijuana</name>
    <dbReference type="NCBI Taxonomy" id="3483"/>
    <lineage>
        <taxon>Eukaryota</taxon>
        <taxon>Viridiplantae</taxon>
        <taxon>Streptophyta</taxon>
        <taxon>Embryophyta</taxon>
        <taxon>Tracheophyta</taxon>
        <taxon>Spermatophyta</taxon>
        <taxon>Magnoliopsida</taxon>
        <taxon>eudicotyledons</taxon>
        <taxon>Gunneridae</taxon>
        <taxon>Pentapetalae</taxon>
        <taxon>rosids</taxon>
        <taxon>fabids</taxon>
        <taxon>Rosales</taxon>
        <taxon>Cannabaceae</taxon>
        <taxon>Cannabis</taxon>
    </lineage>
</organism>
<comment type="caution">
    <text evidence="7">The sequence shown here is derived from an EMBL/GenBank/DDBJ whole genome shotgun (WGS) entry which is preliminary data.</text>
</comment>
<comment type="function">
    <text evidence="4">Sequence-specific RNA-binding protein that regulates translation and mRNA stability by binding the 3'-UTR of target mRNAs.</text>
</comment>
<gene>
    <name evidence="7" type="ORF">G4B88_006990</name>
</gene>
<evidence type="ECO:0000256" key="4">
    <source>
        <dbReference type="ARBA" id="ARBA00058490"/>
    </source>
</evidence>
<feature type="domain" description="PUM-HD" evidence="6">
    <location>
        <begin position="429"/>
        <end position="771"/>
    </location>
</feature>
<feature type="repeat" description="Pumilio" evidence="5">
    <location>
        <begin position="526"/>
        <end position="563"/>
    </location>
</feature>
<dbReference type="GO" id="GO:0006417">
    <property type="term" value="P:regulation of translation"/>
    <property type="evidence" value="ECO:0007669"/>
    <property type="project" value="UniProtKB-KW"/>
</dbReference>
<dbReference type="Pfam" id="PF00806">
    <property type="entry name" value="PUF"/>
    <property type="match status" value="8"/>
</dbReference>
<feature type="repeat" description="Pumilio" evidence="5">
    <location>
        <begin position="488"/>
        <end position="524"/>
    </location>
</feature>